<sequence length="589" mass="65281">MSGMDVSEDADNPARERGVRRHSTGTSTTTRHSHEAQDLAPPEIARTVKPDGRLHDHLDRDDWRAEPTTGVVHHETCVCDPCCVYAKHLTEHQWSGDQSLVRAMAARDAAIVRQTDLGQKIATLQREIDDLQQDGRDLEAANDRLRDEADDLREENDRLHAATGKTNEENTQLRNDVADLRDDVKSLRIKLRDAEDDMHRERRRKVSPPSPDVAPARSLADRMPKLPLADCMAPTTGRTLLTPAEDGTTRHTYIPAHVLNSERARTNMAAGIPPPLGHIPVGGKEDYLADTDPATIAAVNSLFARARAAPYSAAAVKARHFMHRVSLTPAERHSEVHRHALAAWNTTQTTPTQTTAMEHAPPQSTSATTSQPPSKKRGMDKGVRPSSQESPDVWRQWMVGHPDATHLRQHTRGVGTSDEFPIRNVRGYVATMRLAPPRGKARSAYMLSAATLFGVPQAYKEALEEAGETVATERHDTPMRIDYDPSIEEVAVHFARNGLTLAEADDYWVWGQEFIATFIMDVDPSPKHPARIAYNSMNSTPHLPPTLDGFPDDHETTFQRAHSPLASADVLDAPPMHDEEVVDAPSPRF</sequence>
<name>A0ACB8RLA3_9AGAM</name>
<reference evidence="1" key="2">
    <citation type="journal article" date="2022" name="New Phytol.">
        <title>Evolutionary transition to the ectomycorrhizal habit in the genomes of a hyperdiverse lineage of mushroom-forming fungi.</title>
        <authorList>
            <person name="Looney B."/>
            <person name="Miyauchi S."/>
            <person name="Morin E."/>
            <person name="Drula E."/>
            <person name="Courty P.E."/>
            <person name="Kohler A."/>
            <person name="Kuo A."/>
            <person name="LaButti K."/>
            <person name="Pangilinan J."/>
            <person name="Lipzen A."/>
            <person name="Riley R."/>
            <person name="Andreopoulos W."/>
            <person name="He G."/>
            <person name="Johnson J."/>
            <person name="Nolan M."/>
            <person name="Tritt A."/>
            <person name="Barry K.W."/>
            <person name="Grigoriev I.V."/>
            <person name="Nagy L.G."/>
            <person name="Hibbett D."/>
            <person name="Henrissat B."/>
            <person name="Matheny P.B."/>
            <person name="Labbe J."/>
            <person name="Martin F.M."/>
        </authorList>
    </citation>
    <scope>NUCLEOTIDE SEQUENCE</scope>
    <source>
        <strain evidence="1">FP105234-sp</strain>
    </source>
</reference>
<evidence type="ECO:0000313" key="2">
    <source>
        <dbReference type="Proteomes" id="UP000814033"/>
    </source>
</evidence>
<dbReference type="Proteomes" id="UP000814033">
    <property type="component" value="Unassembled WGS sequence"/>
</dbReference>
<keyword evidence="2" id="KW-1185">Reference proteome</keyword>
<proteinExistence type="predicted"/>
<comment type="caution">
    <text evidence="1">The sequence shown here is derived from an EMBL/GenBank/DDBJ whole genome shotgun (WGS) entry which is preliminary data.</text>
</comment>
<protein>
    <submittedName>
        <fullName evidence="1">Uncharacterized protein</fullName>
    </submittedName>
</protein>
<evidence type="ECO:0000313" key="1">
    <source>
        <dbReference type="EMBL" id="KAI0044710.1"/>
    </source>
</evidence>
<dbReference type="EMBL" id="MU275974">
    <property type="protein sequence ID" value="KAI0044710.1"/>
    <property type="molecule type" value="Genomic_DNA"/>
</dbReference>
<organism evidence="1 2">
    <name type="scientific">Auriscalpium vulgare</name>
    <dbReference type="NCBI Taxonomy" id="40419"/>
    <lineage>
        <taxon>Eukaryota</taxon>
        <taxon>Fungi</taxon>
        <taxon>Dikarya</taxon>
        <taxon>Basidiomycota</taxon>
        <taxon>Agaricomycotina</taxon>
        <taxon>Agaricomycetes</taxon>
        <taxon>Russulales</taxon>
        <taxon>Auriscalpiaceae</taxon>
        <taxon>Auriscalpium</taxon>
    </lineage>
</organism>
<accession>A0ACB8RLA3</accession>
<gene>
    <name evidence="1" type="ORF">FA95DRAFT_1608325</name>
</gene>
<reference evidence="1" key="1">
    <citation type="submission" date="2021-02" db="EMBL/GenBank/DDBJ databases">
        <authorList>
            <consortium name="DOE Joint Genome Institute"/>
            <person name="Ahrendt S."/>
            <person name="Looney B.P."/>
            <person name="Miyauchi S."/>
            <person name="Morin E."/>
            <person name="Drula E."/>
            <person name="Courty P.E."/>
            <person name="Chicoki N."/>
            <person name="Fauchery L."/>
            <person name="Kohler A."/>
            <person name="Kuo A."/>
            <person name="Labutti K."/>
            <person name="Pangilinan J."/>
            <person name="Lipzen A."/>
            <person name="Riley R."/>
            <person name="Andreopoulos W."/>
            <person name="He G."/>
            <person name="Johnson J."/>
            <person name="Barry K.W."/>
            <person name="Grigoriev I.V."/>
            <person name="Nagy L."/>
            <person name="Hibbett D."/>
            <person name="Henrissat B."/>
            <person name="Matheny P.B."/>
            <person name="Labbe J."/>
            <person name="Martin F."/>
        </authorList>
    </citation>
    <scope>NUCLEOTIDE SEQUENCE</scope>
    <source>
        <strain evidence="1">FP105234-sp</strain>
    </source>
</reference>